<sequence length="69" mass="7778">MKGLVAEKRIICALNTTLFKFINYAERKDPVLVLVFRGPENYTFSILFFSSNDAATWPAAQMCMPNTGD</sequence>
<gene>
    <name evidence="1" type="ORF">PC115_g12808</name>
    <name evidence="2" type="ORF">PC118_g13377</name>
</gene>
<comment type="caution">
    <text evidence="2">The sequence shown here is derived from an EMBL/GenBank/DDBJ whole genome shotgun (WGS) entry which is preliminary data.</text>
</comment>
<organism evidence="2 3">
    <name type="scientific">Phytophthora cactorum</name>
    <dbReference type="NCBI Taxonomy" id="29920"/>
    <lineage>
        <taxon>Eukaryota</taxon>
        <taxon>Sar</taxon>
        <taxon>Stramenopiles</taxon>
        <taxon>Oomycota</taxon>
        <taxon>Peronosporomycetes</taxon>
        <taxon>Peronosporales</taxon>
        <taxon>Peronosporaceae</taxon>
        <taxon>Phytophthora</taxon>
    </lineage>
</organism>
<dbReference type="Proteomes" id="UP000697107">
    <property type="component" value="Unassembled WGS sequence"/>
</dbReference>
<dbReference type="EMBL" id="RCMI01000440">
    <property type="protein sequence ID" value="KAG2910795.1"/>
    <property type="molecule type" value="Genomic_DNA"/>
</dbReference>
<accession>A0A8T1FP76</accession>
<proteinExistence type="predicted"/>
<evidence type="ECO:0000313" key="2">
    <source>
        <dbReference type="EMBL" id="KAG2976507.1"/>
    </source>
</evidence>
<evidence type="ECO:0000313" key="1">
    <source>
        <dbReference type="EMBL" id="KAG2910795.1"/>
    </source>
</evidence>
<name>A0A8T1FP76_9STRA</name>
<dbReference type="AlphaFoldDB" id="A0A8T1FP76"/>
<reference evidence="2" key="1">
    <citation type="submission" date="2018-10" db="EMBL/GenBank/DDBJ databases">
        <title>Effector identification in a new, highly contiguous assembly of the strawberry crown rot pathogen Phytophthora cactorum.</title>
        <authorList>
            <person name="Armitage A.D."/>
            <person name="Nellist C.F."/>
            <person name="Bates H."/>
            <person name="Vickerstaff R.J."/>
            <person name="Harrison R.J."/>
        </authorList>
    </citation>
    <scope>NUCLEOTIDE SEQUENCE</scope>
    <source>
        <strain evidence="1">4032</strain>
        <strain evidence="2">P415</strain>
    </source>
</reference>
<dbReference type="EMBL" id="RCML01000459">
    <property type="protein sequence ID" value="KAG2976507.1"/>
    <property type="molecule type" value="Genomic_DNA"/>
</dbReference>
<dbReference type="Proteomes" id="UP000774804">
    <property type="component" value="Unassembled WGS sequence"/>
</dbReference>
<protein>
    <submittedName>
        <fullName evidence="2">Uncharacterized protein</fullName>
    </submittedName>
</protein>
<evidence type="ECO:0000313" key="3">
    <source>
        <dbReference type="Proteomes" id="UP000697107"/>
    </source>
</evidence>